<proteinExistence type="inferred from homology"/>
<feature type="transmembrane region" description="Helical" evidence="7">
    <location>
        <begin position="25"/>
        <end position="46"/>
    </location>
</feature>
<dbReference type="PANTHER" id="PTHR23511:SF5">
    <property type="entry name" value="MAJOR FACILITATOR-TYPE TRANSPORTER HXNZ-RELATED"/>
    <property type="match status" value="1"/>
</dbReference>
<keyword evidence="5 7" id="KW-1133">Transmembrane helix</keyword>
<evidence type="ECO:0000256" key="7">
    <source>
        <dbReference type="SAM" id="Phobius"/>
    </source>
</evidence>
<dbReference type="InterPro" id="IPR020846">
    <property type="entry name" value="MFS_dom"/>
</dbReference>
<dbReference type="SUPFAM" id="SSF103473">
    <property type="entry name" value="MFS general substrate transporter"/>
    <property type="match status" value="1"/>
</dbReference>
<feature type="transmembrane region" description="Helical" evidence="7">
    <location>
        <begin position="53"/>
        <end position="81"/>
    </location>
</feature>
<evidence type="ECO:0000256" key="1">
    <source>
        <dbReference type="ARBA" id="ARBA00004141"/>
    </source>
</evidence>
<keyword evidence="4 7" id="KW-0812">Transmembrane</keyword>
<keyword evidence="3" id="KW-0813">Transport</keyword>
<evidence type="ECO:0000256" key="2">
    <source>
        <dbReference type="ARBA" id="ARBA00008335"/>
    </source>
</evidence>
<evidence type="ECO:0000256" key="6">
    <source>
        <dbReference type="ARBA" id="ARBA00023136"/>
    </source>
</evidence>
<evidence type="ECO:0000256" key="4">
    <source>
        <dbReference type="ARBA" id="ARBA00022692"/>
    </source>
</evidence>
<dbReference type="PANTHER" id="PTHR23511">
    <property type="entry name" value="SYNAPTIC VESICLE GLYCOPROTEIN 2"/>
    <property type="match status" value="1"/>
</dbReference>
<feature type="non-terminal residue" evidence="9">
    <location>
        <position position="1"/>
    </location>
</feature>
<evidence type="ECO:0000256" key="5">
    <source>
        <dbReference type="ARBA" id="ARBA00022989"/>
    </source>
</evidence>
<dbReference type="InterPro" id="IPR005828">
    <property type="entry name" value="MFS_sugar_transport-like"/>
</dbReference>
<feature type="transmembrane region" description="Helical" evidence="7">
    <location>
        <begin position="136"/>
        <end position="157"/>
    </location>
</feature>
<evidence type="ECO:0000256" key="3">
    <source>
        <dbReference type="ARBA" id="ARBA00022448"/>
    </source>
</evidence>
<dbReference type="Pfam" id="PF00083">
    <property type="entry name" value="Sugar_tr"/>
    <property type="match status" value="1"/>
</dbReference>
<dbReference type="PROSITE" id="PS50850">
    <property type="entry name" value="MFS"/>
    <property type="match status" value="1"/>
</dbReference>
<keyword evidence="10" id="KW-1185">Reference proteome</keyword>
<comment type="caution">
    <text evidence="9">The sequence shown here is derived from an EMBL/GenBank/DDBJ whole genome shotgun (WGS) entry which is preliminary data.</text>
</comment>
<name>A0ABV0WDA5_9TELE</name>
<feature type="domain" description="Major facilitator superfamily (MFS) profile" evidence="8">
    <location>
        <begin position="1"/>
        <end position="162"/>
    </location>
</feature>
<gene>
    <name evidence="9" type="ORF">XENORESO_003311</name>
</gene>
<accession>A0ABV0WDA5</accession>
<evidence type="ECO:0000313" key="9">
    <source>
        <dbReference type="EMBL" id="MEQ2267230.1"/>
    </source>
</evidence>
<dbReference type="InterPro" id="IPR036259">
    <property type="entry name" value="MFS_trans_sf"/>
</dbReference>
<comment type="similarity">
    <text evidence="2">Belongs to the major facilitator superfamily.</text>
</comment>
<evidence type="ECO:0000313" key="10">
    <source>
        <dbReference type="Proteomes" id="UP001444071"/>
    </source>
</evidence>
<protein>
    <recommendedName>
        <fullName evidence="8">Major facilitator superfamily (MFS) profile domain-containing protein</fullName>
    </recommendedName>
</protein>
<dbReference type="Proteomes" id="UP001444071">
    <property type="component" value="Unassembled WGS sequence"/>
</dbReference>
<comment type="subcellular location">
    <subcellularLocation>
        <location evidence="1">Membrane</location>
        <topology evidence="1">Multi-pass membrane protein</topology>
    </subcellularLocation>
</comment>
<reference evidence="9 10" key="1">
    <citation type="submission" date="2021-06" db="EMBL/GenBank/DDBJ databases">
        <authorList>
            <person name="Palmer J.M."/>
        </authorList>
    </citation>
    <scope>NUCLEOTIDE SEQUENCE [LARGE SCALE GENOMIC DNA]</scope>
    <source>
        <strain evidence="9 10">XR_2019</strain>
        <tissue evidence="9">Muscle</tissue>
    </source>
</reference>
<dbReference type="Gene3D" id="1.20.1250.20">
    <property type="entry name" value="MFS general substrate transporter like domains"/>
    <property type="match status" value="1"/>
</dbReference>
<evidence type="ECO:0000259" key="8">
    <source>
        <dbReference type="PROSITE" id="PS50850"/>
    </source>
</evidence>
<dbReference type="EMBL" id="JAHRIM010041609">
    <property type="protein sequence ID" value="MEQ2267230.1"/>
    <property type="molecule type" value="Genomic_DNA"/>
</dbReference>
<keyword evidence="6 7" id="KW-0472">Membrane</keyword>
<sequence>TQGAKNEPRCRLECKYLTSADYKDLLWTTLAEFPGLLISLFAVDYLGRKKSMAICFFMFSLCILPLFACIGRIALTIFIFISRAFISGGYQVVFVYTPEVFPTEIRALGMGTSSGVARIGALITPFVAQVMLRTSVYLTLSVYCGCSLLAAIASLILPIETLGRGLQESEHYQEALGQTTNVTSQSNGTTQSMDQ</sequence>
<organism evidence="9 10">
    <name type="scientific">Xenotaenia resolanae</name>
    <dbReference type="NCBI Taxonomy" id="208358"/>
    <lineage>
        <taxon>Eukaryota</taxon>
        <taxon>Metazoa</taxon>
        <taxon>Chordata</taxon>
        <taxon>Craniata</taxon>
        <taxon>Vertebrata</taxon>
        <taxon>Euteleostomi</taxon>
        <taxon>Actinopterygii</taxon>
        <taxon>Neopterygii</taxon>
        <taxon>Teleostei</taxon>
        <taxon>Neoteleostei</taxon>
        <taxon>Acanthomorphata</taxon>
        <taxon>Ovalentaria</taxon>
        <taxon>Atherinomorphae</taxon>
        <taxon>Cyprinodontiformes</taxon>
        <taxon>Goodeidae</taxon>
        <taxon>Xenotaenia</taxon>
    </lineage>
</organism>